<gene>
    <name evidence="2" type="ORF">E4T80_03655</name>
</gene>
<dbReference type="PROSITE" id="PS51257">
    <property type="entry name" value="PROKAR_LIPOPROTEIN"/>
    <property type="match status" value="1"/>
</dbReference>
<feature type="transmembrane region" description="Helical" evidence="1">
    <location>
        <begin position="43"/>
        <end position="63"/>
    </location>
</feature>
<name>A0A4Y9K1Z4_9PAST</name>
<keyword evidence="1" id="KW-0472">Membrane</keyword>
<dbReference type="PANTHER" id="PTHR39174">
    <property type="entry name" value="INNER MEMBRANE PROTEIN-RELATED"/>
    <property type="match status" value="1"/>
</dbReference>
<accession>A0A4Y9K1Z4</accession>
<evidence type="ECO:0000313" key="3">
    <source>
        <dbReference type="Proteomes" id="UP000297396"/>
    </source>
</evidence>
<feature type="transmembrane region" description="Helical" evidence="1">
    <location>
        <begin position="12"/>
        <end position="31"/>
    </location>
</feature>
<comment type="caution">
    <text evidence="2">The sequence shown here is derived from an EMBL/GenBank/DDBJ whole genome shotgun (WGS) entry which is preliminary data.</text>
</comment>
<dbReference type="InterPro" id="IPR010398">
    <property type="entry name" value="DUF997"/>
</dbReference>
<protein>
    <submittedName>
        <fullName evidence="2">DUF997 family protein</fullName>
    </submittedName>
</protein>
<dbReference type="OrthoDB" id="7062456at2"/>
<keyword evidence="1" id="KW-0812">Transmembrane</keyword>
<dbReference type="AlphaFoldDB" id="A0A4Y9K1Z4"/>
<dbReference type="Pfam" id="PF06196">
    <property type="entry name" value="DUF997"/>
    <property type="match status" value="1"/>
</dbReference>
<dbReference type="Proteomes" id="UP000297396">
    <property type="component" value="Unassembled WGS sequence"/>
</dbReference>
<dbReference type="PANTHER" id="PTHR39174:SF1">
    <property type="entry name" value="INNER MEMBRANE PROTEIN"/>
    <property type="match status" value="1"/>
</dbReference>
<reference evidence="2 3" key="1">
    <citation type="submission" date="2019-03" db="EMBL/GenBank/DDBJ databases">
        <title>Diversity of the mouse oral microbiome.</title>
        <authorList>
            <person name="Joseph S."/>
            <person name="Aduse-Opoku J."/>
            <person name="Curtis M."/>
            <person name="Wade W."/>
            <person name="Hashim A."/>
        </authorList>
    </citation>
    <scope>NUCLEOTIDE SEQUENCE [LARGE SCALE GENOMIC DNA]</scope>
    <source>
        <strain evidence="2 3">WT12</strain>
    </source>
</reference>
<dbReference type="EMBL" id="SPPA01000005">
    <property type="protein sequence ID" value="TFV12084.1"/>
    <property type="molecule type" value="Genomic_DNA"/>
</dbReference>
<dbReference type="RefSeq" id="WP_135055046.1">
    <property type="nucleotide sequence ID" value="NZ_JADGLC010000005.1"/>
</dbReference>
<keyword evidence="1" id="KW-1133">Transmembrane helix</keyword>
<sequence>MKHSQIHREVIWTLWLTLFYVVGWVGCAYFSPNGQGWLGFPLWFELACVYLPLVFILLVSLVIKTIFQEIELEGEE</sequence>
<organism evidence="2 3">
    <name type="scientific">Muribacter muris</name>
    <dbReference type="NCBI Taxonomy" id="67855"/>
    <lineage>
        <taxon>Bacteria</taxon>
        <taxon>Pseudomonadati</taxon>
        <taxon>Pseudomonadota</taxon>
        <taxon>Gammaproteobacteria</taxon>
        <taxon>Pasteurellales</taxon>
        <taxon>Pasteurellaceae</taxon>
        <taxon>Muribacter</taxon>
    </lineage>
</organism>
<evidence type="ECO:0000256" key="1">
    <source>
        <dbReference type="SAM" id="Phobius"/>
    </source>
</evidence>
<evidence type="ECO:0000313" key="2">
    <source>
        <dbReference type="EMBL" id="TFV12084.1"/>
    </source>
</evidence>
<proteinExistence type="predicted"/>